<name>A0A139PC39_STROR</name>
<dbReference type="Gene3D" id="3.40.50.80">
    <property type="entry name" value="Nucleotide-binding domain of ferredoxin-NADP reductase (FNR) module"/>
    <property type="match status" value="1"/>
</dbReference>
<comment type="caution">
    <text evidence="1">The sequence shown here is derived from an EMBL/GenBank/DDBJ whole genome shotgun (WGS) entry which is preliminary data.</text>
</comment>
<dbReference type="SUPFAM" id="SSF52343">
    <property type="entry name" value="Ferredoxin reductase-like, C-terminal NADP-linked domain"/>
    <property type="match status" value="1"/>
</dbReference>
<dbReference type="InterPro" id="IPR039261">
    <property type="entry name" value="FNR_nucleotide-bd"/>
</dbReference>
<dbReference type="AlphaFoldDB" id="A0A139PC39"/>
<accession>A0A139PC39</accession>
<organism evidence="1 2">
    <name type="scientific">Streptococcus oralis</name>
    <dbReference type="NCBI Taxonomy" id="1303"/>
    <lineage>
        <taxon>Bacteria</taxon>
        <taxon>Bacillati</taxon>
        <taxon>Bacillota</taxon>
        <taxon>Bacilli</taxon>
        <taxon>Lactobacillales</taxon>
        <taxon>Streptococcaceae</taxon>
        <taxon>Streptococcus</taxon>
    </lineage>
</organism>
<evidence type="ECO:0000313" key="1">
    <source>
        <dbReference type="EMBL" id="KXT85728.1"/>
    </source>
</evidence>
<gene>
    <name evidence="1" type="ORF">SORDD16_01308</name>
</gene>
<reference evidence="1 2" key="1">
    <citation type="submission" date="2016-01" db="EMBL/GenBank/DDBJ databases">
        <title>Highly variable Streptococcus oralis are common among viridans streptococci isolated from primates.</title>
        <authorList>
            <person name="Denapaite D."/>
            <person name="Rieger M."/>
            <person name="Koendgen S."/>
            <person name="Brueckner R."/>
            <person name="Ochigava I."/>
            <person name="Kappeler P."/>
            <person name="Maetz-Rensing K."/>
            <person name="Leendertz F."/>
            <person name="Hakenbeck R."/>
        </authorList>
    </citation>
    <scope>NUCLEOTIDE SEQUENCE [LARGE SCALE GENOMIC DNA]</scope>
    <source>
        <strain evidence="1 2">DD16</strain>
    </source>
</reference>
<dbReference type="Proteomes" id="UP000072653">
    <property type="component" value="Unassembled WGS sequence"/>
</dbReference>
<protein>
    <submittedName>
        <fullName evidence="1">Oxidoreductase</fullName>
    </submittedName>
</protein>
<dbReference type="PATRIC" id="fig|1303.79.peg.1575"/>
<sequence>MDQEEIPDQTTVYMCGPLPMMKALAKQIKKKNPKAKLIYEGFKFK</sequence>
<dbReference type="EMBL" id="LQOB01000262">
    <property type="protein sequence ID" value="KXT85728.1"/>
    <property type="molecule type" value="Genomic_DNA"/>
</dbReference>
<evidence type="ECO:0000313" key="2">
    <source>
        <dbReference type="Proteomes" id="UP000072653"/>
    </source>
</evidence>
<proteinExistence type="predicted"/>